<evidence type="ECO:0000313" key="2">
    <source>
        <dbReference type="EMBL" id="GGG86125.1"/>
    </source>
</evidence>
<keyword evidence="1" id="KW-0472">Membrane</keyword>
<keyword evidence="1" id="KW-0812">Transmembrane</keyword>
<reference evidence="2 3" key="1">
    <citation type="journal article" date="2014" name="Int. J. Syst. Evol. Microbiol.">
        <title>Complete genome sequence of Corynebacterium casei LMG S-19264T (=DSM 44701T), isolated from a smear-ripened cheese.</title>
        <authorList>
            <consortium name="US DOE Joint Genome Institute (JGI-PGF)"/>
            <person name="Walter F."/>
            <person name="Albersmeier A."/>
            <person name="Kalinowski J."/>
            <person name="Ruckert C."/>
        </authorList>
    </citation>
    <scope>NUCLEOTIDE SEQUENCE [LARGE SCALE GENOMIC DNA]</scope>
    <source>
        <strain evidence="2 3">CGMCC 1.15286</strain>
    </source>
</reference>
<keyword evidence="1" id="KW-1133">Transmembrane helix</keyword>
<evidence type="ECO:0000313" key="3">
    <source>
        <dbReference type="Proteomes" id="UP000600247"/>
    </source>
</evidence>
<keyword evidence="3" id="KW-1185">Reference proteome</keyword>
<evidence type="ECO:0000256" key="1">
    <source>
        <dbReference type="SAM" id="Phobius"/>
    </source>
</evidence>
<dbReference type="RefSeq" id="WP_188892457.1">
    <property type="nucleotide sequence ID" value="NZ_BMHY01000016.1"/>
</dbReference>
<feature type="transmembrane region" description="Helical" evidence="1">
    <location>
        <begin position="7"/>
        <end position="25"/>
    </location>
</feature>
<accession>A0A917M9J9</accession>
<sequence>MSSQRRAFLNLSYTLLGLWLLIVVLSKSYVLFAVLLSLPDLLLTVCLMGMGIYLLFAARGWKWEERIVSIILVLPFIWLFIWPVVHDEIQLYRTVPTDEIVKRFVEYKYVGSTEVLDTSLPMADYDSASKNLKLFFKVQPDIFVPNEERVHGSFKDDPVSSAQIFMRVLYINLIDQPKELTEVTKVPKTIEEYGYWGDTLILKANYKKSKGEYKLIPPYPDVSLVSANGMWYLKYTVEGKEGEIYIADVPGVNIHNKLISNPELP</sequence>
<protein>
    <submittedName>
        <fullName evidence="2">Uncharacterized protein</fullName>
    </submittedName>
</protein>
<dbReference type="AlphaFoldDB" id="A0A917M9J9"/>
<comment type="caution">
    <text evidence="2">The sequence shown here is derived from an EMBL/GenBank/DDBJ whole genome shotgun (WGS) entry which is preliminary data.</text>
</comment>
<name>A0A917M9J9_9BACL</name>
<gene>
    <name evidence="2" type="ORF">GCM10010918_50340</name>
</gene>
<proteinExistence type="predicted"/>
<dbReference type="EMBL" id="BMHY01000016">
    <property type="protein sequence ID" value="GGG86125.1"/>
    <property type="molecule type" value="Genomic_DNA"/>
</dbReference>
<organism evidence="2 3">
    <name type="scientific">Paenibacillus radicis</name>
    <name type="common">ex Gao et al. 2016</name>
    <dbReference type="NCBI Taxonomy" id="1737354"/>
    <lineage>
        <taxon>Bacteria</taxon>
        <taxon>Bacillati</taxon>
        <taxon>Bacillota</taxon>
        <taxon>Bacilli</taxon>
        <taxon>Bacillales</taxon>
        <taxon>Paenibacillaceae</taxon>
        <taxon>Paenibacillus</taxon>
    </lineage>
</organism>
<dbReference type="Proteomes" id="UP000600247">
    <property type="component" value="Unassembled WGS sequence"/>
</dbReference>
<feature type="transmembrane region" description="Helical" evidence="1">
    <location>
        <begin position="31"/>
        <end position="55"/>
    </location>
</feature>
<feature type="transmembrane region" description="Helical" evidence="1">
    <location>
        <begin position="67"/>
        <end position="85"/>
    </location>
</feature>